<dbReference type="RefSeq" id="WP_092811459.1">
    <property type="nucleotide sequence ID" value="NZ_FMVW01000003.1"/>
</dbReference>
<evidence type="ECO:0000313" key="1">
    <source>
        <dbReference type="EMBL" id="SCZ34073.1"/>
    </source>
</evidence>
<organism evidence="1 2">
    <name type="scientific">Afifella marina DSM 2698</name>
    <dbReference type="NCBI Taxonomy" id="1120955"/>
    <lineage>
        <taxon>Bacteria</taxon>
        <taxon>Pseudomonadati</taxon>
        <taxon>Pseudomonadota</taxon>
        <taxon>Alphaproteobacteria</taxon>
        <taxon>Hyphomicrobiales</taxon>
        <taxon>Afifellaceae</taxon>
        <taxon>Afifella</taxon>
    </lineage>
</organism>
<evidence type="ECO:0000313" key="2">
    <source>
        <dbReference type="Proteomes" id="UP000199347"/>
    </source>
</evidence>
<keyword evidence="2" id="KW-1185">Reference proteome</keyword>
<reference evidence="1 2" key="1">
    <citation type="submission" date="2016-10" db="EMBL/GenBank/DDBJ databases">
        <authorList>
            <person name="de Groot N.N."/>
        </authorList>
    </citation>
    <scope>NUCLEOTIDE SEQUENCE [LARGE SCALE GENOMIC DNA]</scope>
    <source>
        <strain evidence="1 2">DSM 2698</strain>
    </source>
</reference>
<sequence>MTATSRVAALIEERINRNRELPDEEFDGNEWWQVNAREELVFDLAPDRVRRLGVVWGAYEHVAGVDEHFDELDGDLIAAFCQEHPFMAQARGGDMPEISWRDFVAFGALFGCRHRDCVAWYWKNFFWHDRQGHYD</sequence>
<dbReference type="AlphaFoldDB" id="A0A1G5N9J6"/>
<dbReference type="EMBL" id="FMVW01000003">
    <property type="protein sequence ID" value="SCZ34073.1"/>
    <property type="molecule type" value="Genomic_DNA"/>
</dbReference>
<proteinExistence type="predicted"/>
<dbReference type="Proteomes" id="UP000199347">
    <property type="component" value="Unassembled WGS sequence"/>
</dbReference>
<accession>A0A1G5N9J6</accession>
<gene>
    <name evidence="1" type="ORF">SAMN03080610_01631</name>
</gene>
<name>A0A1G5N9J6_AFIMA</name>
<protein>
    <submittedName>
        <fullName evidence="1">Uncharacterized protein</fullName>
    </submittedName>
</protein>